<gene>
    <name evidence="1" type="ORF">EI42_06199</name>
</gene>
<accession>A0A326TTN9</accession>
<dbReference type="AlphaFoldDB" id="A0A326TTN9"/>
<name>A0A326TTN9_THEHA</name>
<protein>
    <submittedName>
        <fullName evidence="1">Uncharacterized protein</fullName>
    </submittedName>
</protein>
<keyword evidence="2" id="KW-1185">Reference proteome</keyword>
<sequence length="61" mass="7342">MCYQVYILNFHLYMRFFTFSERGETDSLASMARVRFSEVTSLLAQKCYFYSPKTREHPSQE</sequence>
<organism evidence="1 2">
    <name type="scientific">Thermosporothrix hazakensis</name>
    <dbReference type="NCBI Taxonomy" id="644383"/>
    <lineage>
        <taxon>Bacteria</taxon>
        <taxon>Bacillati</taxon>
        <taxon>Chloroflexota</taxon>
        <taxon>Ktedonobacteria</taxon>
        <taxon>Ktedonobacterales</taxon>
        <taxon>Thermosporotrichaceae</taxon>
        <taxon>Thermosporothrix</taxon>
    </lineage>
</organism>
<evidence type="ECO:0000313" key="2">
    <source>
        <dbReference type="Proteomes" id="UP000248806"/>
    </source>
</evidence>
<comment type="caution">
    <text evidence="1">The sequence shown here is derived from an EMBL/GenBank/DDBJ whole genome shotgun (WGS) entry which is preliminary data.</text>
</comment>
<proteinExistence type="predicted"/>
<dbReference type="EMBL" id="QKUF01000051">
    <property type="protein sequence ID" value="PZW19216.1"/>
    <property type="molecule type" value="Genomic_DNA"/>
</dbReference>
<dbReference type="Proteomes" id="UP000248806">
    <property type="component" value="Unassembled WGS sequence"/>
</dbReference>
<reference evidence="1 2" key="1">
    <citation type="submission" date="2018-06" db="EMBL/GenBank/DDBJ databases">
        <title>Genomic Encyclopedia of Archaeal and Bacterial Type Strains, Phase II (KMG-II): from individual species to whole genera.</title>
        <authorList>
            <person name="Goeker M."/>
        </authorList>
    </citation>
    <scope>NUCLEOTIDE SEQUENCE [LARGE SCALE GENOMIC DNA]</scope>
    <source>
        <strain evidence="1 2">ATCC BAA-1881</strain>
    </source>
</reference>
<evidence type="ECO:0000313" key="1">
    <source>
        <dbReference type="EMBL" id="PZW19216.1"/>
    </source>
</evidence>